<dbReference type="Proteomes" id="UP000239736">
    <property type="component" value="Unassembled WGS sequence"/>
</dbReference>
<dbReference type="GO" id="GO:0003700">
    <property type="term" value="F:DNA-binding transcription factor activity"/>
    <property type="evidence" value="ECO:0007669"/>
    <property type="project" value="InterPro"/>
</dbReference>
<dbReference type="PROSITE" id="PS50949">
    <property type="entry name" value="HTH_GNTR"/>
    <property type="match status" value="1"/>
</dbReference>
<comment type="caution">
    <text evidence="5">The sequence shown here is derived from an EMBL/GenBank/DDBJ whole genome shotgun (WGS) entry which is preliminary data.</text>
</comment>
<proteinExistence type="predicted"/>
<dbReference type="Pfam" id="PF07702">
    <property type="entry name" value="UTRA"/>
    <property type="match status" value="1"/>
</dbReference>
<dbReference type="SMART" id="SM00345">
    <property type="entry name" value="HTH_GNTR"/>
    <property type="match status" value="1"/>
</dbReference>
<accession>A0A2S5JHS4</accession>
<evidence type="ECO:0000259" key="4">
    <source>
        <dbReference type="PROSITE" id="PS50949"/>
    </source>
</evidence>
<dbReference type="CDD" id="cd07377">
    <property type="entry name" value="WHTH_GntR"/>
    <property type="match status" value="1"/>
</dbReference>
<keyword evidence="1" id="KW-0805">Transcription regulation</keyword>
<keyword evidence="3" id="KW-0804">Transcription</keyword>
<dbReference type="Gene3D" id="3.40.1410.10">
    <property type="entry name" value="Chorismate lyase-like"/>
    <property type="match status" value="1"/>
</dbReference>
<dbReference type="InterPro" id="IPR050679">
    <property type="entry name" value="Bact_HTH_transcr_reg"/>
</dbReference>
<dbReference type="RefSeq" id="WP_104070685.1">
    <property type="nucleotide sequence ID" value="NZ_PRDS01000004.1"/>
</dbReference>
<dbReference type="InterPro" id="IPR011663">
    <property type="entry name" value="UTRA"/>
</dbReference>
<dbReference type="Pfam" id="PF00392">
    <property type="entry name" value="GntR"/>
    <property type="match status" value="1"/>
</dbReference>
<dbReference type="InterPro" id="IPR000524">
    <property type="entry name" value="Tscrpt_reg_HTH_GntR"/>
</dbReference>
<dbReference type="SUPFAM" id="SSF46785">
    <property type="entry name" value="Winged helix' DNA-binding domain"/>
    <property type="match status" value="1"/>
</dbReference>
<gene>
    <name evidence="5" type="ORF">LV82_01654</name>
</gene>
<protein>
    <submittedName>
        <fullName evidence="5">GntR family transcriptional regulator</fullName>
    </submittedName>
</protein>
<dbReference type="InterPro" id="IPR036388">
    <property type="entry name" value="WH-like_DNA-bd_sf"/>
</dbReference>
<organism evidence="5 6">
    <name type="scientific">Albidovulum inexpectatum</name>
    <dbReference type="NCBI Taxonomy" id="196587"/>
    <lineage>
        <taxon>Bacteria</taxon>
        <taxon>Pseudomonadati</taxon>
        <taxon>Pseudomonadota</taxon>
        <taxon>Alphaproteobacteria</taxon>
        <taxon>Rhodobacterales</taxon>
        <taxon>Paracoccaceae</taxon>
        <taxon>Albidovulum</taxon>
    </lineage>
</organism>
<evidence type="ECO:0000256" key="3">
    <source>
        <dbReference type="ARBA" id="ARBA00023163"/>
    </source>
</evidence>
<sequence length="236" mass="26425">MNQTNVPLYRQVIDGLIHRIASGALPPGSMLPSEFQIGEEFGVSQGTARKAVSELEARGIVRRVQGKGTFVTLRTPNEALFHFFRLRRPDGRLETPILLDEELRIRPARADERRQLVDAPGDVVEITRMRALPDGPRIHEVSVVPVSLFPGLMDRRPLPNNLYVLYQQAYGIVVLRAEERLNATTAGAAMAARLGCAPADPIMQVERVAFDALDRAIELRSFNFRCDGYRYFVTLS</sequence>
<keyword evidence="2" id="KW-0238">DNA-binding</keyword>
<dbReference type="PANTHER" id="PTHR44846:SF1">
    <property type="entry name" value="MANNOSYL-D-GLYCERATE TRANSPORT_METABOLISM SYSTEM REPRESSOR MNGR-RELATED"/>
    <property type="match status" value="1"/>
</dbReference>
<dbReference type="InterPro" id="IPR028978">
    <property type="entry name" value="Chorismate_lyase_/UTRA_dom_sf"/>
</dbReference>
<dbReference type="AlphaFoldDB" id="A0A2S5JHS4"/>
<evidence type="ECO:0000313" key="5">
    <source>
        <dbReference type="EMBL" id="PPB80921.1"/>
    </source>
</evidence>
<evidence type="ECO:0000313" key="6">
    <source>
        <dbReference type="Proteomes" id="UP000239736"/>
    </source>
</evidence>
<dbReference type="OrthoDB" id="9808698at2"/>
<dbReference type="InterPro" id="IPR036390">
    <property type="entry name" value="WH_DNA-bd_sf"/>
</dbReference>
<dbReference type="PRINTS" id="PR00035">
    <property type="entry name" value="HTHGNTR"/>
</dbReference>
<keyword evidence="6" id="KW-1185">Reference proteome</keyword>
<reference evidence="5 6" key="1">
    <citation type="submission" date="2018-01" db="EMBL/GenBank/DDBJ databases">
        <title>Genomic Encyclopedia of Archaeal and Bacterial Type Strains, Phase II (KMG-II): from individual species to whole genera.</title>
        <authorList>
            <person name="Goeker M."/>
        </authorList>
    </citation>
    <scope>NUCLEOTIDE SEQUENCE [LARGE SCALE GENOMIC DNA]</scope>
    <source>
        <strain evidence="5 6">DSM 12048</strain>
    </source>
</reference>
<evidence type="ECO:0000256" key="2">
    <source>
        <dbReference type="ARBA" id="ARBA00023125"/>
    </source>
</evidence>
<name>A0A2S5JHS4_9RHOB</name>
<dbReference type="Gene3D" id="1.10.10.10">
    <property type="entry name" value="Winged helix-like DNA-binding domain superfamily/Winged helix DNA-binding domain"/>
    <property type="match status" value="1"/>
</dbReference>
<dbReference type="SUPFAM" id="SSF64288">
    <property type="entry name" value="Chorismate lyase-like"/>
    <property type="match status" value="1"/>
</dbReference>
<dbReference type="GO" id="GO:0045892">
    <property type="term" value="P:negative regulation of DNA-templated transcription"/>
    <property type="evidence" value="ECO:0007669"/>
    <property type="project" value="TreeGrafter"/>
</dbReference>
<dbReference type="EMBL" id="PRDS01000004">
    <property type="protein sequence ID" value="PPB80921.1"/>
    <property type="molecule type" value="Genomic_DNA"/>
</dbReference>
<evidence type="ECO:0000256" key="1">
    <source>
        <dbReference type="ARBA" id="ARBA00023015"/>
    </source>
</evidence>
<feature type="domain" description="HTH gntR-type" evidence="4">
    <location>
        <begin position="6"/>
        <end position="74"/>
    </location>
</feature>
<dbReference type="SMART" id="SM00866">
    <property type="entry name" value="UTRA"/>
    <property type="match status" value="1"/>
</dbReference>
<dbReference type="PANTHER" id="PTHR44846">
    <property type="entry name" value="MANNOSYL-D-GLYCERATE TRANSPORT/METABOLISM SYSTEM REPRESSOR MNGR-RELATED"/>
    <property type="match status" value="1"/>
</dbReference>
<dbReference type="GO" id="GO:0003677">
    <property type="term" value="F:DNA binding"/>
    <property type="evidence" value="ECO:0007669"/>
    <property type="project" value="UniProtKB-KW"/>
</dbReference>